<feature type="domain" description="FAD-binding" evidence="6">
    <location>
        <begin position="130"/>
        <end position="283"/>
    </location>
</feature>
<keyword evidence="5" id="KW-0503">Monooxygenase</keyword>
<comment type="cofactor">
    <cofactor evidence="1">
        <name>FAD</name>
        <dbReference type="ChEBI" id="CHEBI:57692"/>
    </cofactor>
</comment>
<dbReference type="EMBL" id="ONZF01000003">
    <property type="protein sequence ID" value="SPJ23931.1"/>
    <property type="molecule type" value="Genomic_DNA"/>
</dbReference>
<accession>A0A2R8BUU5</accession>
<evidence type="ECO:0000313" key="7">
    <source>
        <dbReference type="EMBL" id="SPJ23931.1"/>
    </source>
</evidence>
<evidence type="ECO:0000256" key="5">
    <source>
        <dbReference type="ARBA" id="ARBA00023033"/>
    </source>
</evidence>
<evidence type="ECO:0000259" key="6">
    <source>
        <dbReference type="Pfam" id="PF01494"/>
    </source>
</evidence>
<name>A0A2R8BUU5_9RHOB</name>
<evidence type="ECO:0000313" key="8">
    <source>
        <dbReference type="Proteomes" id="UP000244912"/>
    </source>
</evidence>
<dbReference type="PANTHER" id="PTHR13789">
    <property type="entry name" value="MONOOXYGENASE"/>
    <property type="match status" value="1"/>
</dbReference>
<sequence length="356" mass="37522">MTPVTVIGAGIAGLTAALSLSARGVPVRVVERAKGPAELGAGLQISPNGYKVLEALGLGPAIEARSLANLAVVLADGRTGAQVLRMPLSGPFRLVRRPDLIAILSEAADAAGIDVAYGRPIDSPPPEGAVLGADGLHSVVRPHLNGADAPFFTGQVAWRAVVPGDRPPEARVDMDAARHLVRYPLPGGLVNLVGIQERADWTAEGWRQPGDPDAFRATFAGMPAAADDLAKIDTCHLWGLFRHPVARRWQDGRVAIIGDAAHPTLPFLAQGANLALEDAWTFAAAHSAGDLPGWEAARRPRVERAIAAANANARNYHLSGLTRLVGHAGLRVLGRVAPAFMPSRFDWLYGHDVTAR</sequence>
<dbReference type="GO" id="GO:0018669">
    <property type="term" value="F:3-hydroxybenzoate 6-monooxygenase activity"/>
    <property type="evidence" value="ECO:0007669"/>
    <property type="project" value="UniProtKB-EC"/>
</dbReference>
<dbReference type="OrthoDB" id="4230779at2"/>
<dbReference type="PANTHER" id="PTHR13789:SF318">
    <property type="entry name" value="GERANYLGERANYL DIPHOSPHATE REDUCTASE"/>
    <property type="match status" value="1"/>
</dbReference>
<dbReference type="SUPFAM" id="SSF54373">
    <property type="entry name" value="FAD-linked reductases, C-terminal domain"/>
    <property type="match status" value="1"/>
</dbReference>
<dbReference type="SUPFAM" id="SSF51905">
    <property type="entry name" value="FAD/NAD(P)-binding domain"/>
    <property type="match status" value="1"/>
</dbReference>
<organism evidence="7 8">
    <name type="scientific">Palleronia abyssalis</name>
    <dbReference type="NCBI Taxonomy" id="1501240"/>
    <lineage>
        <taxon>Bacteria</taxon>
        <taxon>Pseudomonadati</taxon>
        <taxon>Pseudomonadota</taxon>
        <taxon>Alphaproteobacteria</taxon>
        <taxon>Rhodobacterales</taxon>
        <taxon>Roseobacteraceae</taxon>
        <taxon>Palleronia</taxon>
    </lineage>
</organism>
<keyword evidence="3" id="KW-0274">FAD</keyword>
<keyword evidence="2" id="KW-0285">Flavoprotein</keyword>
<dbReference type="Gene3D" id="3.50.50.60">
    <property type="entry name" value="FAD/NAD(P)-binding domain"/>
    <property type="match status" value="1"/>
</dbReference>
<keyword evidence="4 7" id="KW-0560">Oxidoreductase</keyword>
<dbReference type="Proteomes" id="UP000244912">
    <property type="component" value="Unassembled WGS sequence"/>
</dbReference>
<proteinExistence type="predicted"/>
<keyword evidence="8" id="KW-1185">Reference proteome</keyword>
<evidence type="ECO:0000256" key="1">
    <source>
        <dbReference type="ARBA" id="ARBA00001974"/>
    </source>
</evidence>
<evidence type="ECO:0000256" key="2">
    <source>
        <dbReference type="ARBA" id="ARBA00022630"/>
    </source>
</evidence>
<protein>
    <submittedName>
        <fullName evidence="7">3-hydroxybenzoate 6-hydroxylase 1</fullName>
        <ecNumber evidence="7">1.14.13.24</ecNumber>
    </submittedName>
</protein>
<dbReference type="InterPro" id="IPR050493">
    <property type="entry name" value="FAD-dep_Monooxygenase_BioMet"/>
</dbReference>
<dbReference type="AlphaFoldDB" id="A0A2R8BUU5"/>
<evidence type="ECO:0000256" key="4">
    <source>
        <dbReference type="ARBA" id="ARBA00023002"/>
    </source>
</evidence>
<dbReference type="RefSeq" id="WP_108893786.1">
    <property type="nucleotide sequence ID" value="NZ_ONZF01000003.1"/>
</dbReference>
<dbReference type="InterPro" id="IPR002938">
    <property type="entry name" value="FAD-bd"/>
</dbReference>
<dbReference type="GO" id="GO:0071949">
    <property type="term" value="F:FAD binding"/>
    <property type="evidence" value="ECO:0007669"/>
    <property type="project" value="InterPro"/>
</dbReference>
<dbReference type="EC" id="1.14.13.24" evidence="7"/>
<dbReference type="InterPro" id="IPR036188">
    <property type="entry name" value="FAD/NAD-bd_sf"/>
</dbReference>
<reference evidence="7 8" key="1">
    <citation type="submission" date="2018-03" db="EMBL/GenBank/DDBJ databases">
        <authorList>
            <person name="Keele B.F."/>
        </authorList>
    </citation>
    <scope>NUCLEOTIDE SEQUENCE [LARGE SCALE GENOMIC DNA]</scope>
    <source>
        <strain evidence="7 8">CECT 8504</strain>
    </source>
</reference>
<dbReference type="Pfam" id="PF01494">
    <property type="entry name" value="FAD_binding_3"/>
    <property type="match status" value="2"/>
</dbReference>
<feature type="domain" description="FAD-binding" evidence="6">
    <location>
        <begin position="2"/>
        <end position="116"/>
    </location>
</feature>
<gene>
    <name evidence="7" type="primary">xlnD_1</name>
    <name evidence="7" type="ORF">PAA8504_01752</name>
</gene>
<evidence type="ECO:0000256" key="3">
    <source>
        <dbReference type="ARBA" id="ARBA00022827"/>
    </source>
</evidence>
<dbReference type="PRINTS" id="PR00420">
    <property type="entry name" value="RNGMNOXGNASE"/>
</dbReference>